<accession>A0A941ELD0</accession>
<dbReference type="PROSITE" id="PS50995">
    <property type="entry name" value="HTH_MARR_2"/>
    <property type="match status" value="1"/>
</dbReference>
<comment type="caution">
    <text evidence="2">The sequence shown here is derived from an EMBL/GenBank/DDBJ whole genome shotgun (WGS) entry which is preliminary data.</text>
</comment>
<dbReference type="SMART" id="SM00347">
    <property type="entry name" value="HTH_MARR"/>
    <property type="match status" value="1"/>
</dbReference>
<dbReference type="InterPro" id="IPR036390">
    <property type="entry name" value="WH_DNA-bd_sf"/>
</dbReference>
<dbReference type="EMBL" id="JAGSOG010000062">
    <property type="protein sequence ID" value="MBR7834560.1"/>
    <property type="molecule type" value="Genomic_DNA"/>
</dbReference>
<evidence type="ECO:0000313" key="2">
    <source>
        <dbReference type="EMBL" id="MBR7834560.1"/>
    </source>
</evidence>
<dbReference type="GO" id="GO:0003700">
    <property type="term" value="F:DNA-binding transcription factor activity"/>
    <property type="evidence" value="ECO:0007669"/>
    <property type="project" value="InterPro"/>
</dbReference>
<name>A0A941ELD0_9ACTN</name>
<gene>
    <name evidence="2" type="ORF">KDL01_14900</name>
</gene>
<evidence type="ECO:0000313" key="3">
    <source>
        <dbReference type="Proteomes" id="UP000675781"/>
    </source>
</evidence>
<reference evidence="2" key="1">
    <citation type="submission" date="2021-04" db="EMBL/GenBank/DDBJ databases">
        <title>Genome based classification of Actinospica acidithermotolerans sp. nov., an actinobacterium isolated from an Indonesian hot spring.</title>
        <authorList>
            <person name="Kusuma A.B."/>
            <person name="Putra K.E."/>
            <person name="Nafisah S."/>
            <person name="Loh J."/>
            <person name="Nouioui I."/>
            <person name="Goodfellow M."/>
        </authorList>
    </citation>
    <scope>NUCLEOTIDE SEQUENCE</scope>
    <source>
        <strain evidence="2">CSCA 57</strain>
    </source>
</reference>
<proteinExistence type="predicted"/>
<feature type="domain" description="HTH marR-type" evidence="1">
    <location>
        <begin position="1"/>
        <end position="134"/>
    </location>
</feature>
<dbReference type="SUPFAM" id="SSF46785">
    <property type="entry name" value="Winged helix' DNA-binding domain"/>
    <property type="match status" value="1"/>
</dbReference>
<dbReference type="Proteomes" id="UP000675781">
    <property type="component" value="Unassembled WGS sequence"/>
</dbReference>
<protein>
    <submittedName>
        <fullName evidence="2">MarR family transcriptional regulator</fullName>
    </submittedName>
</protein>
<dbReference type="InterPro" id="IPR039422">
    <property type="entry name" value="MarR/SlyA-like"/>
</dbReference>
<dbReference type="PANTHER" id="PTHR33164:SF99">
    <property type="entry name" value="MARR FAMILY REGULATORY PROTEIN"/>
    <property type="match status" value="1"/>
</dbReference>
<sequence>MRAWQSFLAAGALVGRRVEQQLKEQGLSHLQYEVLVRLSAAEAGEMRMAELAESIYTSKSGLTYQIGQLEKSGLVRRRNCAIVHGVFACLTDAGRAKLAEAAPGHLATVRAYLVDVLDDTQLGQVADALEKVADQATDADWRV</sequence>
<dbReference type="Pfam" id="PF01047">
    <property type="entry name" value="MarR"/>
    <property type="match status" value="1"/>
</dbReference>
<dbReference type="InterPro" id="IPR036388">
    <property type="entry name" value="WH-like_DNA-bd_sf"/>
</dbReference>
<evidence type="ECO:0000259" key="1">
    <source>
        <dbReference type="PROSITE" id="PS50995"/>
    </source>
</evidence>
<keyword evidence="3" id="KW-1185">Reference proteome</keyword>
<dbReference type="GO" id="GO:0006950">
    <property type="term" value="P:response to stress"/>
    <property type="evidence" value="ECO:0007669"/>
    <property type="project" value="TreeGrafter"/>
</dbReference>
<dbReference type="Gene3D" id="1.10.10.10">
    <property type="entry name" value="Winged helix-like DNA-binding domain superfamily/Winged helix DNA-binding domain"/>
    <property type="match status" value="1"/>
</dbReference>
<dbReference type="AlphaFoldDB" id="A0A941ELD0"/>
<organism evidence="2 3">
    <name type="scientific">Actinospica durhamensis</name>
    <dbReference type="NCBI Taxonomy" id="1508375"/>
    <lineage>
        <taxon>Bacteria</taxon>
        <taxon>Bacillati</taxon>
        <taxon>Actinomycetota</taxon>
        <taxon>Actinomycetes</taxon>
        <taxon>Catenulisporales</taxon>
        <taxon>Actinospicaceae</taxon>
        <taxon>Actinospica</taxon>
    </lineage>
</organism>
<dbReference type="InterPro" id="IPR000835">
    <property type="entry name" value="HTH_MarR-typ"/>
</dbReference>
<dbReference type="PANTHER" id="PTHR33164">
    <property type="entry name" value="TRANSCRIPTIONAL REGULATOR, MARR FAMILY"/>
    <property type="match status" value="1"/>
</dbReference>